<keyword evidence="2" id="KW-0472">Membrane</keyword>
<name>A0A2M9WD38_9GAMM</name>
<feature type="coiled-coil region" evidence="1">
    <location>
        <begin position="47"/>
        <end position="74"/>
    </location>
</feature>
<gene>
    <name evidence="3" type="ORF">PRCB_11405</name>
</gene>
<dbReference type="Pfam" id="PF05137">
    <property type="entry name" value="PilN"/>
    <property type="match status" value="1"/>
</dbReference>
<sequence length="180" mass="21381">MLAVNLLPWRMQRRQRRRQQSFTLLGCTLLLTGFMVLALWWRGSGVLRQQQQALAEISQQHDALRQQLALQQSLLQQRDGLLQAQLIRQQQKDEHQRWQHFWQQLPTLLPDTLWLHRVERRQGILLLEGQAQSMLAVQHFRQQLLMQPLFARVKPGSVQRQGDGHYRFTLRARVRENVGE</sequence>
<comment type="caution">
    <text evidence="3">The sequence shown here is derived from an EMBL/GenBank/DDBJ whole genome shotgun (WGS) entry which is preliminary data.</text>
</comment>
<dbReference type="InterPro" id="IPR052534">
    <property type="entry name" value="Extracell_DNA_Util/SecSys_Comp"/>
</dbReference>
<protein>
    <submittedName>
        <fullName evidence="3">Fimbrial assembly protein</fullName>
    </submittedName>
</protein>
<evidence type="ECO:0000313" key="4">
    <source>
        <dbReference type="Proteomes" id="UP000232062"/>
    </source>
</evidence>
<evidence type="ECO:0000313" key="3">
    <source>
        <dbReference type="EMBL" id="PJZ05455.1"/>
    </source>
</evidence>
<dbReference type="PANTHER" id="PTHR40278">
    <property type="entry name" value="DNA UTILIZATION PROTEIN HOFN"/>
    <property type="match status" value="1"/>
</dbReference>
<dbReference type="OrthoDB" id="6519106at2"/>
<dbReference type="PANTHER" id="PTHR40278:SF1">
    <property type="entry name" value="DNA UTILIZATION PROTEIN HOFN"/>
    <property type="match status" value="1"/>
</dbReference>
<evidence type="ECO:0000256" key="1">
    <source>
        <dbReference type="SAM" id="Coils"/>
    </source>
</evidence>
<keyword evidence="2" id="KW-0812">Transmembrane</keyword>
<keyword evidence="4" id="KW-1185">Reference proteome</keyword>
<organism evidence="3 4">
    <name type="scientific">Pantoea rodasii</name>
    <dbReference type="NCBI Taxonomy" id="1076549"/>
    <lineage>
        <taxon>Bacteria</taxon>
        <taxon>Pseudomonadati</taxon>
        <taxon>Pseudomonadota</taxon>
        <taxon>Gammaproteobacteria</taxon>
        <taxon>Enterobacterales</taxon>
        <taxon>Erwiniaceae</taxon>
        <taxon>Pantoea</taxon>
    </lineage>
</organism>
<feature type="transmembrane region" description="Helical" evidence="2">
    <location>
        <begin position="21"/>
        <end position="41"/>
    </location>
</feature>
<accession>A0A2M9WD38</accession>
<keyword evidence="2" id="KW-1133">Transmembrane helix</keyword>
<keyword evidence="1" id="KW-0175">Coiled coil</keyword>
<dbReference type="STRING" id="1076549.HA45_16755"/>
<evidence type="ECO:0000256" key="2">
    <source>
        <dbReference type="SAM" id="Phobius"/>
    </source>
</evidence>
<dbReference type="AlphaFoldDB" id="A0A2M9WD38"/>
<reference evidence="3 4" key="1">
    <citation type="submission" date="2017-11" db="EMBL/GenBank/DDBJ databases">
        <title>The genome sequence of Pantoea rodasii DSM 26611.</title>
        <authorList>
            <person name="Gao J."/>
            <person name="Mao X."/>
            <person name="Sun J."/>
        </authorList>
    </citation>
    <scope>NUCLEOTIDE SEQUENCE [LARGE SCALE GENOMIC DNA]</scope>
    <source>
        <strain evidence="3 4">DSM 26611</strain>
    </source>
</reference>
<proteinExistence type="predicted"/>
<dbReference type="InterPro" id="IPR007813">
    <property type="entry name" value="PilN"/>
</dbReference>
<dbReference type="EMBL" id="PIQI01000017">
    <property type="protein sequence ID" value="PJZ05455.1"/>
    <property type="molecule type" value="Genomic_DNA"/>
</dbReference>
<dbReference type="Proteomes" id="UP000232062">
    <property type="component" value="Unassembled WGS sequence"/>
</dbReference>